<dbReference type="PANTHER" id="PTHR42794">
    <property type="entry name" value="HEMIN IMPORT ATP-BINDING PROTEIN HMUV"/>
    <property type="match status" value="1"/>
</dbReference>
<dbReference type="InterPro" id="IPR003439">
    <property type="entry name" value="ABC_transporter-like_ATP-bd"/>
</dbReference>
<organism evidence="7 8">
    <name type="scientific">Sphingobium quisquiliarum P25</name>
    <dbReference type="NCBI Taxonomy" id="1329909"/>
    <lineage>
        <taxon>Bacteria</taxon>
        <taxon>Pseudomonadati</taxon>
        <taxon>Pseudomonadota</taxon>
        <taxon>Alphaproteobacteria</taxon>
        <taxon>Sphingomonadales</taxon>
        <taxon>Sphingomonadaceae</taxon>
        <taxon>Sphingobium</taxon>
    </lineage>
</organism>
<feature type="domain" description="ABC transporter" evidence="6">
    <location>
        <begin position="4"/>
        <end position="239"/>
    </location>
</feature>
<comment type="caution">
    <text evidence="7">The sequence shown here is derived from an EMBL/GenBank/DDBJ whole genome shotgun (WGS) entry which is preliminary data.</text>
</comment>
<dbReference type="SUPFAM" id="SSF52540">
    <property type="entry name" value="P-loop containing nucleoside triphosphate hydrolases"/>
    <property type="match status" value="1"/>
</dbReference>
<dbReference type="RefSeq" id="WP_021238820.1">
    <property type="nucleotide sequence ID" value="NZ_ATHO01000110.1"/>
</dbReference>
<keyword evidence="3" id="KW-0067">ATP-binding</keyword>
<dbReference type="AlphaFoldDB" id="T0I6V0"/>
<dbReference type="Gene3D" id="3.40.50.300">
    <property type="entry name" value="P-loop containing nucleotide triphosphate hydrolases"/>
    <property type="match status" value="1"/>
</dbReference>
<comment type="function">
    <text evidence="5">Part of the ABC transporter complex HmuTUV involved in hemin import. Responsible for energy coupling to the transport system.</text>
</comment>
<evidence type="ECO:0000313" key="7">
    <source>
        <dbReference type="EMBL" id="EQB05329.1"/>
    </source>
</evidence>
<evidence type="ECO:0000256" key="3">
    <source>
        <dbReference type="ARBA" id="ARBA00022840"/>
    </source>
</evidence>
<sequence>MSDLILDHIVVRRGGRAILDDLSLHFPAGRLTAVVGPNGAGKSTMLDVAAGLLAPDAGAVRLGETPLPAIGRKVLARRRAYLPQRAGVEWPVNVERVVALGLTSSLPAFGALPDALLPAVEDALAACDLLALRHRSATALSGGELARAMLARAIVGDPELLIVDEPTAGLDPRHAMDAMRRLRTRADAGRTVILAIHDLDLALNHADGIVAIREGRLLAEGPVLDVVTEDLLCTLYDVRVRILRDADGVAVRFLDDRRPG</sequence>
<name>T0I6V0_9SPHN</name>
<dbReference type="PROSITE" id="PS00211">
    <property type="entry name" value="ABC_TRANSPORTER_1"/>
    <property type="match status" value="1"/>
</dbReference>
<dbReference type="SMART" id="SM00382">
    <property type="entry name" value="AAA"/>
    <property type="match status" value="1"/>
</dbReference>
<evidence type="ECO:0000313" key="8">
    <source>
        <dbReference type="Proteomes" id="UP000015525"/>
    </source>
</evidence>
<keyword evidence="8" id="KW-1185">Reference proteome</keyword>
<dbReference type="InterPro" id="IPR003593">
    <property type="entry name" value="AAA+_ATPase"/>
</dbReference>
<dbReference type="PROSITE" id="PS50893">
    <property type="entry name" value="ABC_TRANSPORTER_2"/>
    <property type="match status" value="1"/>
</dbReference>
<dbReference type="Proteomes" id="UP000015525">
    <property type="component" value="Unassembled WGS sequence"/>
</dbReference>
<accession>T0I6V0</accession>
<evidence type="ECO:0000256" key="2">
    <source>
        <dbReference type="ARBA" id="ARBA00022741"/>
    </source>
</evidence>
<reference evidence="7 8" key="1">
    <citation type="journal article" date="2013" name="Genome Announc.">
        <title>Draft Genome Sequence of Sphingobium quisquiliarum Strain P25T, a Novel Hexachlorocyclohexane (HCH)-Degrading Bacterium Isolated from an HCH Dumpsite.</title>
        <authorList>
            <person name="Kumar Singh A."/>
            <person name="Sangwan N."/>
            <person name="Sharma A."/>
            <person name="Gupta V."/>
            <person name="Khurana J.P."/>
            <person name="Lal R."/>
        </authorList>
    </citation>
    <scope>NUCLEOTIDE SEQUENCE [LARGE SCALE GENOMIC DNA]</scope>
    <source>
        <strain evidence="7 8">P25</strain>
    </source>
</reference>
<dbReference type="GO" id="GO:0016887">
    <property type="term" value="F:ATP hydrolysis activity"/>
    <property type="evidence" value="ECO:0007669"/>
    <property type="project" value="InterPro"/>
</dbReference>
<dbReference type="GO" id="GO:0005524">
    <property type="term" value="F:ATP binding"/>
    <property type="evidence" value="ECO:0007669"/>
    <property type="project" value="UniProtKB-KW"/>
</dbReference>
<evidence type="ECO:0000256" key="5">
    <source>
        <dbReference type="ARBA" id="ARBA00037066"/>
    </source>
</evidence>
<evidence type="ECO:0000259" key="6">
    <source>
        <dbReference type="PROSITE" id="PS50893"/>
    </source>
</evidence>
<dbReference type="PATRIC" id="fig|1329909.3.peg.2519"/>
<protein>
    <recommendedName>
        <fullName evidence="6">ABC transporter domain-containing protein</fullName>
    </recommendedName>
</protein>
<dbReference type="Pfam" id="PF00005">
    <property type="entry name" value="ABC_tran"/>
    <property type="match status" value="1"/>
</dbReference>
<proteinExistence type="predicted"/>
<evidence type="ECO:0000256" key="4">
    <source>
        <dbReference type="ARBA" id="ARBA00022967"/>
    </source>
</evidence>
<dbReference type="InterPro" id="IPR027417">
    <property type="entry name" value="P-loop_NTPase"/>
</dbReference>
<dbReference type="EMBL" id="ATHO01000110">
    <property type="protein sequence ID" value="EQB05329.1"/>
    <property type="molecule type" value="Genomic_DNA"/>
</dbReference>
<keyword evidence="1" id="KW-0813">Transport</keyword>
<dbReference type="InterPro" id="IPR017871">
    <property type="entry name" value="ABC_transporter-like_CS"/>
</dbReference>
<dbReference type="CDD" id="cd03214">
    <property type="entry name" value="ABC_Iron-Siderophores_B12_Hemin"/>
    <property type="match status" value="1"/>
</dbReference>
<keyword evidence="2" id="KW-0547">Nucleotide-binding</keyword>
<dbReference type="PANTHER" id="PTHR42794:SF1">
    <property type="entry name" value="HEMIN IMPORT ATP-BINDING PROTEIN HMUV"/>
    <property type="match status" value="1"/>
</dbReference>
<keyword evidence="4" id="KW-1278">Translocase</keyword>
<gene>
    <name evidence="7" type="ORF">L288_13025</name>
</gene>
<evidence type="ECO:0000256" key="1">
    <source>
        <dbReference type="ARBA" id="ARBA00022448"/>
    </source>
</evidence>